<accession>A0A239CYC1</accession>
<dbReference type="PROSITE" id="PS00061">
    <property type="entry name" value="ADH_SHORT"/>
    <property type="match status" value="1"/>
</dbReference>
<dbReference type="InterPro" id="IPR002347">
    <property type="entry name" value="SDR_fam"/>
</dbReference>
<proteinExistence type="inferred from homology"/>
<evidence type="ECO:0000313" key="3">
    <source>
        <dbReference type="EMBL" id="SNS25215.1"/>
    </source>
</evidence>
<dbReference type="RefSeq" id="WP_082737146.1">
    <property type="nucleotide sequence ID" value="NZ_FZPA01000001.1"/>
</dbReference>
<dbReference type="PANTHER" id="PTHR43008">
    <property type="entry name" value="BENZIL REDUCTASE"/>
    <property type="match status" value="1"/>
</dbReference>
<dbReference type="FunFam" id="3.40.50.720:FF:000084">
    <property type="entry name" value="Short-chain dehydrogenase reductase"/>
    <property type="match status" value="1"/>
</dbReference>
<dbReference type="GO" id="GO:0050664">
    <property type="term" value="F:oxidoreductase activity, acting on NAD(P)H, oxygen as acceptor"/>
    <property type="evidence" value="ECO:0007669"/>
    <property type="project" value="TreeGrafter"/>
</dbReference>
<dbReference type="EMBL" id="FZPA01000001">
    <property type="protein sequence ID" value="SNS25215.1"/>
    <property type="molecule type" value="Genomic_DNA"/>
</dbReference>
<dbReference type="InterPro" id="IPR020904">
    <property type="entry name" value="Sc_DH/Rdtase_CS"/>
</dbReference>
<dbReference type="SUPFAM" id="SSF51735">
    <property type="entry name" value="NAD(P)-binding Rossmann-fold domains"/>
    <property type="match status" value="1"/>
</dbReference>
<reference evidence="3 4" key="1">
    <citation type="submission" date="2017-06" db="EMBL/GenBank/DDBJ databases">
        <authorList>
            <person name="Kim H.J."/>
            <person name="Triplett B.A."/>
        </authorList>
    </citation>
    <scope>NUCLEOTIDE SEQUENCE [LARGE SCALE GENOMIC DNA]</scope>
    <source>
        <strain evidence="3 4">DS15</strain>
    </source>
</reference>
<protein>
    <submittedName>
        <fullName evidence="3">NAD(P)-dependent dehydrogenase, short-chain alcohol dehydrogenase family</fullName>
    </submittedName>
</protein>
<name>A0A239CYC1_9SPHN</name>
<dbReference type="AlphaFoldDB" id="A0A239CYC1"/>
<evidence type="ECO:0000313" key="4">
    <source>
        <dbReference type="Proteomes" id="UP000198339"/>
    </source>
</evidence>
<dbReference type="Pfam" id="PF00106">
    <property type="entry name" value="adh_short"/>
    <property type="match status" value="1"/>
</dbReference>
<evidence type="ECO:0000256" key="1">
    <source>
        <dbReference type="ARBA" id="ARBA00006484"/>
    </source>
</evidence>
<dbReference type="OrthoDB" id="198783at2"/>
<gene>
    <name evidence="3" type="ORF">SAMN06295955_1012</name>
</gene>
<keyword evidence="4" id="KW-1185">Reference proteome</keyword>
<keyword evidence="2" id="KW-0560">Oxidoreductase</keyword>
<evidence type="ECO:0000256" key="2">
    <source>
        <dbReference type="ARBA" id="ARBA00023002"/>
    </source>
</evidence>
<comment type="similarity">
    <text evidence="1">Belongs to the short-chain dehydrogenases/reductases (SDR) family.</text>
</comment>
<dbReference type="Proteomes" id="UP000198339">
    <property type="component" value="Unassembled WGS sequence"/>
</dbReference>
<dbReference type="PRINTS" id="PR00081">
    <property type="entry name" value="GDHRDH"/>
</dbReference>
<organism evidence="3 4">
    <name type="scientific">Sphingopyxis indica</name>
    <dbReference type="NCBI Taxonomy" id="436663"/>
    <lineage>
        <taxon>Bacteria</taxon>
        <taxon>Pseudomonadati</taxon>
        <taxon>Pseudomonadota</taxon>
        <taxon>Alphaproteobacteria</taxon>
        <taxon>Sphingomonadales</taxon>
        <taxon>Sphingomonadaceae</taxon>
        <taxon>Sphingopyxis</taxon>
    </lineage>
</organism>
<dbReference type="PANTHER" id="PTHR43008:SF4">
    <property type="entry name" value="CHAIN DEHYDROGENASE, PUTATIVE (AFU_ORTHOLOGUE AFUA_4G08710)-RELATED"/>
    <property type="match status" value="1"/>
</dbReference>
<dbReference type="Gene3D" id="3.40.50.720">
    <property type="entry name" value="NAD(P)-binding Rossmann-like Domain"/>
    <property type="match status" value="1"/>
</dbReference>
<dbReference type="InterPro" id="IPR036291">
    <property type="entry name" value="NAD(P)-bd_dom_sf"/>
</dbReference>
<sequence>MGKLSGQTALITGAASGIGKAVAIRLVEEGANVVALDRNADALADLSDHLGDRCSVLAGDCTEAAICEAGVELAQEKFGKLDTTIANAGVYDWYKRIDRMKMEDVEAAFEELFRINVLSTLLLARASADALRKSTGSLIVTCSNASFRAGGGGTLYTASKFALRGIVYQLAYEWAPQIRVNGVAPGGTVTGLSGLDTLESASRRLDSEQRTVEMVAKASPLARAAEAEDHAGCYVLLASPRDGVNLNGTILVSDGGLISRMG</sequence>